<keyword evidence="2 4" id="KW-0863">Zinc-finger</keyword>
<dbReference type="InParanoid" id="A0A2V0PPR7"/>
<gene>
    <name evidence="6" type="ORF">Rsub_12931</name>
</gene>
<comment type="caution">
    <text evidence="6">The sequence shown here is derived from an EMBL/GenBank/DDBJ whole genome shotgun (WGS) entry which is preliminary data.</text>
</comment>
<dbReference type="Gene3D" id="6.10.140.2220">
    <property type="match status" value="1"/>
</dbReference>
<evidence type="ECO:0000256" key="4">
    <source>
        <dbReference type="PROSITE-ProRule" id="PRU00134"/>
    </source>
</evidence>
<dbReference type="EMBL" id="BDRX01000197">
    <property type="protein sequence ID" value="GBG00174.1"/>
    <property type="molecule type" value="Genomic_DNA"/>
</dbReference>
<dbReference type="SUPFAM" id="SSF48371">
    <property type="entry name" value="ARM repeat"/>
    <property type="match status" value="1"/>
</dbReference>
<feature type="domain" description="MYND-type" evidence="5">
    <location>
        <begin position="395"/>
        <end position="441"/>
    </location>
</feature>
<reference evidence="6 7" key="1">
    <citation type="journal article" date="2018" name="Sci. Rep.">
        <title>Raphidocelis subcapitata (=Pseudokirchneriella subcapitata) provides an insight into genome evolution and environmental adaptations in the Sphaeropleales.</title>
        <authorList>
            <person name="Suzuki S."/>
            <person name="Yamaguchi H."/>
            <person name="Nakajima N."/>
            <person name="Kawachi M."/>
        </authorList>
    </citation>
    <scope>NUCLEOTIDE SEQUENCE [LARGE SCALE GENOMIC DNA]</scope>
    <source>
        <strain evidence="6 7">NIES-35</strain>
    </source>
</reference>
<organism evidence="6 7">
    <name type="scientific">Raphidocelis subcapitata</name>
    <dbReference type="NCBI Taxonomy" id="307507"/>
    <lineage>
        <taxon>Eukaryota</taxon>
        <taxon>Viridiplantae</taxon>
        <taxon>Chlorophyta</taxon>
        <taxon>core chlorophytes</taxon>
        <taxon>Chlorophyceae</taxon>
        <taxon>CS clade</taxon>
        <taxon>Sphaeropleales</taxon>
        <taxon>Selenastraceae</taxon>
        <taxon>Raphidocelis</taxon>
    </lineage>
</organism>
<dbReference type="Gene3D" id="1.25.10.10">
    <property type="entry name" value="Leucine-rich Repeat Variant"/>
    <property type="match status" value="1"/>
</dbReference>
<keyword evidence="7" id="KW-1185">Reference proteome</keyword>
<evidence type="ECO:0000256" key="1">
    <source>
        <dbReference type="ARBA" id="ARBA00022723"/>
    </source>
</evidence>
<dbReference type="AlphaFoldDB" id="A0A2V0PPR7"/>
<dbReference type="InterPro" id="IPR002893">
    <property type="entry name" value="Znf_MYND"/>
</dbReference>
<protein>
    <recommendedName>
        <fullName evidence="5">MYND-type domain-containing protein</fullName>
    </recommendedName>
</protein>
<sequence>MEGSMMVAAALHALAAVLRKRHPAGQTEARTAPVQAALRRALDDAGEAAPIGAALELLVPFMRGAKGPAAARLALQALADILETESPVRAREVLQSPQLLAALTACLRSSNPDTAVEATLALSRILYYEECAGEYLPSDPDAVELLAERMLGGSPREGLQAAGCSVSSPHTSMALVQEASCAVVNISARLVIGAAPRLEDAAIALLWASPGAAANGTTLLARWLIVERGRTRGGRRLAERGALAAGLAELFKRVAAALSDCNGDWADAAMRGFGLAGAAVQVLLATYGDGEVRQLAALLKALSSAVLAPRVLRAEHVLRAMRSTEVAEGIESALQKVSDAAERALECQWLQRREQQQQEGQQQQGRQQQRQQQQPTAAAVQAEDELVCIGRSQACAVCSKTCADGATLRGCRGCSHLTGVRYCSQACCEAHWAKRRHRRLCEMAQSCSDLLRLIHRMRSIQVEGEKTG</sequence>
<evidence type="ECO:0000313" key="6">
    <source>
        <dbReference type="EMBL" id="GBG00174.1"/>
    </source>
</evidence>
<dbReference type="GO" id="GO:0008270">
    <property type="term" value="F:zinc ion binding"/>
    <property type="evidence" value="ECO:0007669"/>
    <property type="project" value="UniProtKB-KW"/>
</dbReference>
<keyword evidence="1" id="KW-0479">Metal-binding</keyword>
<evidence type="ECO:0000256" key="3">
    <source>
        <dbReference type="ARBA" id="ARBA00022833"/>
    </source>
</evidence>
<dbReference type="PROSITE" id="PS50865">
    <property type="entry name" value="ZF_MYND_2"/>
    <property type="match status" value="1"/>
</dbReference>
<dbReference type="OrthoDB" id="563250at2759"/>
<evidence type="ECO:0000313" key="7">
    <source>
        <dbReference type="Proteomes" id="UP000247498"/>
    </source>
</evidence>
<evidence type="ECO:0000256" key="2">
    <source>
        <dbReference type="ARBA" id="ARBA00022771"/>
    </source>
</evidence>
<name>A0A2V0PPR7_9CHLO</name>
<dbReference type="InterPro" id="IPR011989">
    <property type="entry name" value="ARM-like"/>
</dbReference>
<accession>A0A2V0PPR7</accession>
<dbReference type="Proteomes" id="UP000247498">
    <property type="component" value="Unassembled WGS sequence"/>
</dbReference>
<evidence type="ECO:0000259" key="5">
    <source>
        <dbReference type="PROSITE" id="PS50865"/>
    </source>
</evidence>
<keyword evidence="3" id="KW-0862">Zinc</keyword>
<dbReference type="InterPro" id="IPR016024">
    <property type="entry name" value="ARM-type_fold"/>
</dbReference>
<proteinExistence type="predicted"/>